<keyword evidence="4 11" id="KW-0963">Cytoplasm</keyword>
<dbReference type="HAMAP" id="MF_01807">
    <property type="entry name" value="Recomb_XerD"/>
    <property type="match status" value="1"/>
</dbReference>
<name>A0A7X2ZB36_9BACL</name>
<evidence type="ECO:0000256" key="1">
    <source>
        <dbReference type="ARBA" id="ARBA00004496"/>
    </source>
</evidence>
<dbReference type="PANTHER" id="PTHR30349:SF81">
    <property type="entry name" value="TYROSINE RECOMBINASE XERC"/>
    <property type="match status" value="1"/>
</dbReference>
<organism evidence="14 15">
    <name type="scientific">Paenibacillus validus</name>
    <dbReference type="NCBI Taxonomy" id="44253"/>
    <lineage>
        <taxon>Bacteria</taxon>
        <taxon>Bacillati</taxon>
        <taxon>Bacillota</taxon>
        <taxon>Bacilli</taxon>
        <taxon>Bacillales</taxon>
        <taxon>Paenibacillaceae</taxon>
        <taxon>Paenibacillus</taxon>
    </lineage>
</organism>
<dbReference type="RefSeq" id="WP_155614819.1">
    <property type="nucleotide sequence ID" value="NZ_WNZX01000010.1"/>
</dbReference>
<comment type="caution">
    <text evidence="11">Lacks conserved residue(s) required for the propagation of feature annotation.</text>
</comment>
<evidence type="ECO:0000313" key="14">
    <source>
        <dbReference type="EMBL" id="MUG71644.1"/>
    </source>
</evidence>
<dbReference type="InterPro" id="IPR002104">
    <property type="entry name" value="Integrase_catalytic"/>
</dbReference>
<protein>
    <recommendedName>
        <fullName evidence="3 11">Tyrosine recombinase XerD</fullName>
    </recommendedName>
</protein>
<comment type="similarity">
    <text evidence="2 11">Belongs to the 'phage' integrase family. XerD subfamily.</text>
</comment>
<dbReference type="InterPro" id="IPR004107">
    <property type="entry name" value="Integrase_SAM-like_N"/>
</dbReference>
<evidence type="ECO:0000256" key="11">
    <source>
        <dbReference type="HAMAP-Rule" id="MF_01807"/>
    </source>
</evidence>
<dbReference type="InterPro" id="IPR011010">
    <property type="entry name" value="DNA_brk_join_enz"/>
</dbReference>
<evidence type="ECO:0000256" key="3">
    <source>
        <dbReference type="ARBA" id="ARBA00015810"/>
    </source>
</evidence>
<dbReference type="Gene3D" id="1.10.150.130">
    <property type="match status" value="1"/>
</dbReference>
<dbReference type="GO" id="GO:0006313">
    <property type="term" value="P:DNA transposition"/>
    <property type="evidence" value="ECO:0007669"/>
    <property type="project" value="UniProtKB-UniRule"/>
</dbReference>
<feature type="domain" description="Core-binding (CB)" evidence="13">
    <location>
        <begin position="1"/>
        <end position="85"/>
    </location>
</feature>
<feature type="active site" description="O-(3'-phospho-DNA)-tyrosine intermediate" evidence="11">
    <location>
        <position position="276"/>
    </location>
</feature>
<dbReference type="PROSITE" id="PS51898">
    <property type="entry name" value="TYR_RECOMBINASE"/>
    <property type="match status" value="1"/>
</dbReference>
<evidence type="ECO:0000256" key="2">
    <source>
        <dbReference type="ARBA" id="ARBA00010450"/>
    </source>
</evidence>
<keyword evidence="6 11" id="KW-0159">Chromosome partition</keyword>
<dbReference type="GO" id="GO:0051301">
    <property type="term" value="P:cell division"/>
    <property type="evidence" value="ECO:0007669"/>
    <property type="project" value="UniProtKB-KW"/>
</dbReference>
<proteinExistence type="inferred from homology"/>
<dbReference type="InterPro" id="IPR044068">
    <property type="entry name" value="CB"/>
</dbReference>
<dbReference type="HAMAP" id="MF_01808">
    <property type="entry name" value="Recomb_XerC_XerD"/>
    <property type="match status" value="1"/>
</dbReference>
<comment type="function">
    <text evidence="11">Site-specific tyrosine recombinase, which acts by catalyzing the cutting and rejoining of the recombining DNA molecules. The XerC-XerD complex is essential to convert dimers of the bacterial chromosome into monomers to permit their segregation at cell division. It also contributes to the segregational stability of plasmids.</text>
</comment>
<dbReference type="InterPro" id="IPR011932">
    <property type="entry name" value="Recomb_XerD"/>
</dbReference>
<keyword evidence="5 11" id="KW-0132">Cell division</keyword>
<dbReference type="GO" id="GO:0005737">
    <property type="term" value="C:cytoplasm"/>
    <property type="evidence" value="ECO:0007669"/>
    <property type="project" value="UniProtKB-SubCell"/>
</dbReference>
<comment type="subcellular location">
    <subcellularLocation>
        <location evidence="1 11">Cytoplasm</location>
    </subcellularLocation>
</comment>
<accession>A0A7X2ZB36</accession>
<evidence type="ECO:0000259" key="13">
    <source>
        <dbReference type="PROSITE" id="PS51900"/>
    </source>
</evidence>
<evidence type="ECO:0000256" key="5">
    <source>
        <dbReference type="ARBA" id="ARBA00022618"/>
    </source>
</evidence>
<evidence type="ECO:0000256" key="4">
    <source>
        <dbReference type="ARBA" id="ARBA00022490"/>
    </source>
</evidence>
<dbReference type="GO" id="GO:0007059">
    <property type="term" value="P:chromosome segregation"/>
    <property type="evidence" value="ECO:0007669"/>
    <property type="project" value="UniProtKB-UniRule"/>
</dbReference>
<evidence type="ECO:0000256" key="8">
    <source>
        <dbReference type="ARBA" id="ARBA00023125"/>
    </source>
</evidence>
<keyword evidence="9 11" id="KW-0233">DNA recombination</keyword>
<dbReference type="GO" id="GO:0003677">
    <property type="term" value="F:DNA binding"/>
    <property type="evidence" value="ECO:0007669"/>
    <property type="project" value="UniProtKB-UniRule"/>
</dbReference>
<keyword evidence="10 11" id="KW-0131">Cell cycle</keyword>
<feature type="active site" evidence="11">
    <location>
        <position position="244"/>
    </location>
</feature>
<dbReference type="GO" id="GO:0009037">
    <property type="term" value="F:tyrosine-based site-specific recombinase activity"/>
    <property type="evidence" value="ECO:0007669"/>
    <property type="project" value="UniProtKB-UniRule"/>
</dbReference>
<dbReference type="InterPro" id="IPR010998">
    <property type="entry name" value="Integrase_recombinase_N"/>
</dbReference>
<evidence type="ECO:0000256" key="6">
    <source>
        <dbReference type="ARBA" id="ARBA00022829"/>
    </source>
</evidence>
<sequence length="299" mass="33929">MREQLQSFIRFLCDERGLAPNTLDSYERDIMQYLDYLEESGVGSLAETGKTNLSGYMLRLKQKGRAAATQTRSIISIRAFYQFLVRERRIDHDPSLHLETPKLEKRVPKVLTVQEIGRLLDAPQTGSPSGMRDKAMLEMLYATGIRVSELISLDVASVNPGLGFIRCVGTSKERIVPLGRIASDYVQAYIDSMRPKLLKPSKVEEALFISHLGSRMTRQGFWKIMKRYAQEAGIEQEITPHTLRHSFATHLLENGADLRSVQEMLGHADISSTQIYAQVTRGKMKEVYDRTHPRAKIES</sequence>
<dbReference type="InterPro" id="IPR013762">
    <property type="entry name" value="Integrase-like_cat_sf"/>
</dbReference>
<evidence type="ECO:0000256" key="10">
    <source>
        <dbReference type="ARBA" id="ARBA00023306"/>
    </source>
</evidence>
<feature type="active site" evidence="11">
    <location>
        <position position="241"/>
    </location>
</feature>
<keyword evidence="8 11" id="KW-0238">DNA-binding</keyword>
<evidence type="ECO:0000256" key="9">
    <source>
        <dbReference type="ARBA" id="ARBA00023172"/>
    </source>
</evidence>
<dbReference type="Proteomes" id="UP000450917">
    <property type="component" value="Unassembled WGS sequence"/>
</dbReference>
<evidence type="ECO:0000256" key="7">
    <source>
        <dbReference type="ARBA" id="ARBA00022908"/>
    </source>
</evidence>
<gene>
    <name evidence="11 14" type="primary">xerD</name>
    <name evidence="14" type="ORF">GNP93_13285</name>
</gene>
<dbReference type="Gene3D" id="1.10.443.10">
    <property type="entry name" value="Intergrase catalytic core"/>
    <property type="match status" value="1"/>
</dbReference>
<dbReference type="EMBL" id="WNZX01000010">
    <property type="protein sequence ID" value="MUG71644.1"/>
    <property type="molecule type" value="Genomic_DNA"/>
</dbReference>
<comment type="subunit">
    <text evidence="11">Forms a cyclic heterotetrameric complex composed of two molecules of XerC and two molecules of XerD.</text>
</comment>
<dbReference type="SUPFAM" id="SSF56349">
    <property type="entry name" value="DNA breaking-rejoining enzymes"/>
    <property type="match status" value="1"/>
</dbReference>
<reference evidence="14 15" key="1">
    <citation type="submission" date="2019-11" db="EMBL/GenBank/DDBJ databases">
        <title>Draft genome sequences of five Paenibacillus species of dairy origin.</title>
        <authorList>
            <person name="Olajide A.M."/>
            <person name="Chen S."/>
            <person name="Lapointe G."/>
        </authorList>
    </citation>
    <scope>NUCLEOTIDE SEQUENCE [LARGE SCALE GENOMIC DNA]</scope>
    <source>
        <strain evidence="14 15">2CS3</strain>
    </source>
</reference>
<feature type="domain" description="Tyr recombinase" evidence="12">
    <location>
        <begin position="106"/>
        <end position="289"/>
    </location>
</feature>
<dbReference type="AlphaFoldDB" id="A0A7X2ZB36"/>
<dbReference type="Pfam" id="PF02899">
    <property type="entry name" value="Phage_int_SAM_1"/>
    <property type="match status" value="1"/>
</dbReference>
<evidence type="ECO:0000259" key="12">
    <source>
        <dbReference type="PROSITE" id="PS51898"/>
    </source>
</evidence>
<comment type="caution">
    <text evidence="14">The sequence shown here is derived from an EMBL/GenBank/DDBJ whole genome shotgun (WGS) entry which is preliminary data.</text>
</comment>
<dbReference type="InterPro" id="IPR050090">
    <property type="entry name" value="Tyrosine_recombinase_XerCD"/>
</dbReference>
<dbReference type="NCBIfam" id="TIGR02225">
    <property type="entry name" value="recomb_XerD"/>
    <property type="match status" value="1"/>
</dbReference>
<dbReference type="Pfam" id="PF00589">
    <property type="entry name" value="Phage_integrase"/>
    <property type="match status" value="1"/>
</dbReference>
<keyword evidence="7 11" id="KW-0229">DNA integration</keyword>
<dbReference type="PROSITE" id="PS51900">
    <property type="entry name" value="CB"/>
    <property type="match status" value="1"/>
</dbReference>
<dbReference type="CDD" id="cd00798">
    <property type="entry name" value="INT_XerDC_C"/>
    <property type="match status" value="1"/>
</dbReference>
<feature type="active site" evidence="11">
    <location>
        <position position="267"/>
    </location>
</feature>
<dbReference type="InterPro" id="IPR023009">
    <property type="entry name" value="Tyrosine_recombinase_XerC/XerD"/>
</dbReference>
<evidence type="ECO:0000313" key="15">
    <source>
        <dbReference type="Proteomes" id="UP000450917"/>
    </source>
</evidence>
<feature type="active site" evidence="11">
    <location>
        <position position="146"/>
    </location>
</feature>
<dbReference type="PANTHER" id="PTHR30349">
    <property type="entry name" value="PHAGE INTEGRASE-RELATED"/>
    <property type="match status" value="1"/>
</dbReference>
<dbReference type="NCBIfam" id="NF001399">
    <property type="entry name" value="PRK00283.1"/>
    <property type="match status" value="1"/>
</dbReference>
<keyword evidence="15" id="KW-1185">Reference proteome</keyword>